<keyword evidence="5" id="KW-0442">Lipid degradation</keyword>
<comment type="caution">
    <text evidence="8">The sequence shown here is derived from an EMBL/GenBank/DDBJ whole genome shotgun (WGS) entry which is preliminary data.</text>
</comment>
<dbReference type="Pfam" id="PF13091">
    <property type="entry name" value="PLDc_2"/>
    <property type="match status" value="1"/>
</dbReference>
<keyword evidence="3" id="KW-0677">Repeat</keyword>
<dbReference type="PROSITE" id="PS50035">
    <property type="entry name" value="PLD"/>
    <property type="match status" value="1"/>
</dbReference>
<keyword evidence="6" id="KW-0443">Lipid metabolism</keyword>
<dbReference type="Proteomes" id="UP000276133">
    <property type="component" value="Unassembled WGS sequence"/>
</dbReference>
<evidence type="ECO:0000256" key="3">
    <source>
        <dbReference type="ARBA" id="ARBA00022737"/>
    </source>
</evidence>
<feature type="domain" description="PLD phosphodiesterase" evidence="7">
    <location>
        <begin position="123"/>
        <end position="150"/>
    </location>
</feature>
<name>A0A3M7Q9G8_BRAPC</name>
<dbReference type="SUPFAM" id="SSF56024">
    <property type="entry name" value="Phospholipase D/nuclease"/>
    <property type="match status" value="1"/>
</dbReference>
<dbReference type="GO" id="GO:0004630">
    <property type="term" value="F:phospholipase D activity"/>
    <property type="evidence" value="ECO:0007669"/>
    <property type="project" value="UniProtKB-EC"/>
</dbReference>
<dbReference type="InterPro" id="IPR015679">
    <property type="entry name" value="PLipase_D_fam"/>
</dbReference>
<evidence type="ECO:0000256" key="1">
    <source>
        <dbReference type="ARBA" id="ARBA00000798"/>
    </source>
</evidence>
<evidence type="ECO:0000256" key="5">
    <source>
        <dbReference type="ARBA" id="ARBA00022963"/>
    </source>
</evidence>
<dbReference type="STRING" id="10195.A0A3M7Q9G8"/>
<dbReference type="OrthoDB" id="14911at2759"/>
<dbReference type="GO" id="GO:0009395">
    <property type="term" value="P:phospholipid catabolic process"/>
    <property type="evidence" value="ECO:0007669"/>
    <property type="project" value="TreeGrafter"/>
</dbReference>
<dbReference type="SMART" id="SM00155">
    <property type="entry name" value="PLDc"/>
    <property type="match status" value="1"/>
</dbReference>
<keyword evidence="4" id="KW-0378">Hydrolase</keyword>
<sequence>MPCPVCGAYMEGERGNQFFITTTDGDKDEEVKNNIGGELVKRIHKAHVNGQNFRVYVVLPLLPGFDNPNSIQAVQYYNLRSIFNGQFSIYHELKNRGVPDPFKYITFYGMRNWAVLMGKLVQEIIYVHSKLMIVDDKYVICGSANINDRSLLGKRDSEVAAVIKDEEFFESVLGGEQVMVGKYANSLRKKIFKLHLGIYFNNPNKVEVQDCVCDQFYDYFRSVSDQNTFVYDYVFKCLPSDNIKSFDTLKTYSLSPCLSKTDPIKAKKEMEEKVKGFIVNFPLLFLSKEVNFFPDLRTREGMVPTSIWT</sequence>
<evidence type="ECO:0000256" key="4">
    <source>
        <dbReference type="ARBA" id="ARBA00022801"/>
    </source>
</evidence>
<organism evidence="8 9">
    <name type="scientific">Brachionus plicatilis</name>
    <name type="common">Marine rotifer</name>
    <name type="synonym">Brachionus muelleri</name>
    <dbReference type="NCBI Taxonomy" id="10195"/>
    <lineage>
        <taxon>Eukaryota</taxon>
        <taxon>Metazoa</taxon>
        <taxon>Spiralia</taxon>
        <taxon>Gnathifera</taxon>
        <taxon>Rotifera</taxon>
        <taxon>Eurotatoria</taxon>
        <taxon>Monogononta</taxon>
        <taxon>Pseudotrocha</taxon>
        <taxon>Ploima</taxon>
        <taxon>Brachionidae</taxon>
        <taxon>Brachionus</taxon>
    </lineage>
</organism>
<dbReference type="PANTHER" id="PTHR18896:SF76">
    <property type="entry name" value="PHOSPHOLIPASE"/>
    <property type="match status" value="1"/>
</dbReference>
<keyword evidence="9" id="KW-1185">Reference proteome</keyword>
<dbReference type="InterPro" id="IPR025202">
    <property type="entry name" value="PLD-like_dom"/>
</dbReference>
<reference evidence="8 9" key="1">
    <citation type="journal article" date="2018" name="Sci. Rep.">
        <title>Genomic signatures of local adaptation to the degree of environmental predictability in rotifers.</title>
        <authorList>
            <person name="Franch-Gras L."/>
            <person name="Hahn C."/>
            <person name="Garcia-Roger E.M."/>
            <person name="Carmona M.J."/>
            <person name="Serra M."/>
            <person name="Gomez A."/>
        </authorList>
    </citation>
    <scope>NUCLEOTIDE SEQUENCE [LARGE SCALE GENOMIC DNA]</scope>
    <source>
        <strain evidence="8">HYR1</strain>
    </source>
</reference>
<proteinExistence type="predicted"/>
<evidence type="ECO:0000259" key="7">
    <source>
        <dbReference type="PROSITE" id="PS50035"/>
    </source>
</evidence>
<evidence type="ECO:0000256" key="2">
    <source>
        <dbReference type="ARBA" id="ARBA00012027"/>
    </source>
</evidence>
<dbReference type="PANTHER" id="PTHR18896">
    <property type="entry name" value="PHOSPHOLIPASE D"/>
    <property type="match status" value="1"/>
</dbReference>
<dbReference type="EC" id="3.1.4.4" evidence="2"/>
<evidence type="ECO:0000313" key="8">
    <source>
        <dbReference type="EMBL" id="RNA08040.1"/>
    </source>
</evidence>
<comment type="catalytic activity">
    <reaction evidence="1">
        <text>a 1,2-diacyl-sn-glycero-3-phosphocholine + H2O = a 1,2-diacyl-sn-glycero-3-phosphate + choline + H(+)</text>
        <dbReference type="Rhea" id="RHEA:14445"/>
        <dbReference type="ChEBI" id="CHEBI:15354"/>
        <dbReference type="ChEBI" id="CHEBI:15377"/>
        <dbReference type="ChEBI" id="CHEBI:15378"/>
        <dbReference type="ChEBI" id="CHEBI:57643"/>
        <dbReference type="ChEBI" id="CHEBI:58608"/>
        <dbReference type="EC" id="3.1.4.4"/>
    </reaction>
</comment>
<dbReference type="InterPro" id="IPR001736">
    <property type="entry name" value="PLipase_D/transphosphatidylase"/>
</dbReference>
<dbReference type="Gene3D" id="3.30.870.10">
    <property type="entry name" value="Endonuclease Chain A"/>
    <property type="match status" value="1"/>
</dbReference>
<evidence type="ECO:0000313" key="9">
    <source>
        <dbReference type="Proteomes" id="UP000276133"/>
    </source>
</evidence>
<evidence type="ECO:0000256" key="6">
    <source>
        <dbReference type="ARBA" id="ARBA00023098"/>
    </source>
</evidence>
<dbReference type="CDD" id="cd09141">
    <property type="entry name" value="PLDc_vPLD1_2_yPLD_like_2"/>
    <property type="match status" value="1"/>
</dbReference>
<protein>
    <recommendedName>
        <fullName evidence="2">phospholipase D</fullName>
        <ecNumber evidence="2">3.1.4.4</ecNumber>
    </recommendedName>
</protein>
<dbReference type="AlphaFoldDB" id="A0A3M7Q9G8"/>
<gene>
    <name evidence="8" type="ORF">BpHYR1_021345</name>
</gene>
<dbReference type="EMBL" id="REGN01006869">
    <property type="protein sequence ID" value="RNA08040.1"/>
    <property type="molecule type" value="Genomic_DNA"/>
</dbReference>
<accession>A0A3M7Q9G8</accession>